<accession>A0A443LBI7</accession>
<dbReference type="InterPro" id="IPR029058">
    <property type="entry name" value="AB_hydrolase_fold"/>
</dbReference>
<keyword evidence="2 3" id="KW-0378">Hydrolase</keyword>
<dbReference type="Proteomes" id="UP000286594">
    <property type="component" value="Unassembled WGS sequence"/>
</dbReference>
<proteinExistence type="inferred from homology"/>
<comment type="caution">
    <text evidence="3">The sequence shown here is derived from an EMBL/GenBank/DDBJ whole genome shotgun (WGS) entry which is preliminary data.</text>
</comment>
<evidence type="ECO:0000256" key="1">
    <source>
        <dbReference type="ARBA" id="ARBA00005622"/>
    </source>
</evidence>
<dbReference type="SUPFAM" id="SSF53474">
    <property type="entry name" value="alpha/beta-Hydrolases"/>
    <property type="match status" value="1"/>
</dbReference>
<name>A0A443LBI7_9RHOB</name>
<dbReference type="PANTHER" id="PTHR40841">
    <property type="entry name" value="SIDEROPHORE TRIACETYLFUSARININE C ESTERASE"/>
    <property type="match status" value="1"/>
</dbReference>
<dbReference type="Pfam" id="PF00756">
    <property type="entry name" value="Esterase"/>
    <property type="match status" value="1"/>
</dbReference>
<dbReference type="Gene3D" id="3.40.50.1820">
    <property type="entry name" value="alpha/beta hydrolase"/>
    <property type="match status" value="1"/>
</dbReference>
<dbReference type="InterPro" id="IPR052558">
    <property type="entry name" value="Siderophore_Hydrolase_D"/>
</dbReference>
<sequence>MPRAEMALAGLGNPVMLERSARFDVEGPMGVLRVLVSAPDVPPPPSGYGVIYAIDAGWTFGTLRDALRLQGGESPPGATVVVALGWPAPDLIDMTRRGPDLVGANAAATLALLTDTIVPRVEAALPVDPAHRMILGHSFGGAFALRAGLTRPDLFSHVAAGSPSIWTGPEWFLNAPLPAIRPKVLITLGALEFPEAAAAVGTDPARLERLRTRDMAGRAEAMAARLGTRTAILGGASHGSSVPAFLGLAAGVLWR</sequence>
<comment type="similarity">
    <text evidence="1">Belongs to the esterase D family.</text>
</comment>
<dbReference type="AlphaFoldDB" id="A0A443LBI7"/>
<reference evidence="3 4" key="1">
    <citation type="submission" date="2019-01" db="EMBL/GenBank/DDBJ databases">
        <title>Sinorhodobacter populi sp. nov. isolated from the symptomatic bark tissue of Populus euramericana canker.</title>
        <authorList>
            <person name="Xu G."/>
        </authorList>
    </citation>
    <scope>NUCLEOTIDE SEQUENCE [LARGE SCALE GENOMIC DNA]</scope>
    <source>
        <strain evidence="3 4">CCTCC AB2012026</strain>
    </source>
</reference>
<evidence type="ECO:0000256" key="2">
    <source>
        <dbReference type="ARBA" id="ARBA00022801"/>
    </source>
</evidence>
<dbReference type="OrthoDB" id="9784036at2"/>
<keyword evidence="4" id="KW-1185">Reference proteome</keyword>
<dbReference type="EMBL" id="SAVB01000019">
    <property type="protein sequence ID" value="RWR46518.1"/>
    <property type="molecule type" value="Genomic_DNA"/>
</dbReference>
<dbReference type="PANTHER" id="PTHR40841:SF2">
    <property type="entry name" value="SIDEROPHORE-DEGRADING ESTERASE (EUROFUNG)"/>
    <property type="match status" value="1"/>
</dbReference>
<organism evidence="3 4">
    <name type="scientific">Paenirhodobacter ferrireducens</name>
    <dbReference type="NCBI Taxonomy" id="1215032"/>
    <lineage>
        <taxon>Bacteria</taxon>
        <taxon>Pseudomonadati</taxon>
        <taxon>Pseudomonadota</taxon>
        <taxon>Alphaproteobacteria</taxon>
        <taxon>Rhodobacterales</taxon>
        <taxon>Rhodobacter group</taxon>
        <taxon>Paenirhodobacter</taxon>
    </lineage>
</organism>
<gene>
    <name evidence="3" type="ORF">EOW65_13705</name>
</gene>
<evidence type="ECO:0000313" key="3">
    <source>
        <dbReference type="EMBL" id="RWR46518.1"/>
    </source>
</evidence>
<protein>
    <submittedName>
        <fullName evidence="3">Alpha/beta hydrolase</fullName>
    </submittedName>
</protein>
<dbReference type="GO" id="GO:0016788">
    <property type="term" value="F:hydrolase activity, acting on ester bonds"/>
    <property type="evidence" value="ECO:0007669"/>
    <property type="project" value="TreeGrafter"/>
</dbReference>
<evidence type="ECO:0000313" key="4">
    <source>
        <dbReference type="Proteomes" id="UP000286594"/>
    </source>
</evidence>
<dbReference type="InterPro" id="IPR000801">
    <property type="entry name" value="Esterase-like"/>
</dbReference>